<feature type="region of interest" description="Disordered" evidence="1">
    <location>
        <begin position="135"/>
        <end position="165"/>
    </location>
</feature>
<dbReference type="EMBL" id="QGKV02000299">
    <property type="protein sequence ID" value="KAF3596990.1"/>
    <property type="molecule type" value="Genomic_DNA"/>
</dbReference>
<keyword evidence="3" id="KW-1185">Reference proteome</keyword>
<gene>
    <name evidence="2" type="ORF">DY000_02022945</name>
</gene>
<reference evidence="2 3" key="1">
    <citation type="journal article" date="2020" name="BMC Genomics">
        <title>Intraspecific diversification of the crop wild relative Brassica cretica Lam. using demographic model selection.</title>
        <authorList>
            <person name="Kioukis A."/>
            <person name="Michalopoulou V.A."/>
            <person name="Briers L."/>
            <person name="Pirintsos S."/>
            <person name="Studholme D.J."/>
            <person name="Pavlidis P."/>
            <person name="Sarris P.F."/>
        </authorList>
    </citation>
    <scope>NUCLEOTIDE SEQUENCE [LARGE SCALE GENOMIC DNA]</scope>
    <source>
        <strain evidence="3">cv. PFS-1207/04</strain>
    </source>
</reference>
<feature type="compositionally biased region" description="Polar residues" evidence="1">
    <location>
        <begin position="14"/>
        <end position="31"/>
    </location>
</feature>
<protein>
    <submittedName>
        <fullName evidence="2">Uncharacterized protein</fullName>
    </submittedName>
</protein>
<evidence type="ECO:0000256" key="1">
    <source>
        <dbReference type="SAM" id="MobiDB-lite"/>
    </source>
</evidence>
<proteinExistence type="predicted"/>
<evidence type="ECO:0000313" key="2">
    <source>
        <dbReference type="EMBL" id="KAF3596990.1"/>
    </source>
</evidence>
<sequence length="347" mass="39380">MKLMYNSYQQKPFYNNQQGGYQARQNYSQGLPSKGNQSTQGQAGSSTSTPQESSTVAMLKQILESQTRSEKHIGYELKNLHTKAAAQLVDKTEHKAMERVKAQAELKEPNFQYNSYQQKPFYNNQQGGYQARQNYSQGLSSKGNQSAQGQAGSSTSTPQESSTDAMLKQILESQTRKSVSQAAAQLVDKTEHKAMERVKAQAELKVASKILKRDEHKAEKQVEREAVEVWRFGQANMTKAMEMGRLRTETADKVSPQLWKVKPRTIAVRGFEAVRSRLVQTDCGHKLRTGAVRGFQPERSLLEWIGRGPRLRTEPVRGRYQDQVTHLFLSQTRVCRVDPIRVLSYYK</sequence>
<feature type="region of interest" description="Disordered" evidence="1">
    <location>
        <begin position="14"/>
        <end position="56"/>
    </location>
</feature>
<feature type="compositionally biased region" description="Low complexity" evidence="1">
    <location>
        <begin position="140"/>
        <end position="157"/>
    </location>
</feature>
<accession>A0ABQ7EJX9</accession>
<organism evidence="2 3">
    <name type="scientific">Brassica cretica</name>
    <name type="common">Mustard</name>
    <dbReference type="NCBI Taxonomy" id="69181"/>
    <lineage>
        <taxon>Eukaryota</taxon>
        <taxon>Viridiplantae</taxon>
        <taxon>Streptophyta</taxon>
        <taxon>Embryophyta</taxon>
        <taxon>Tracheophyta</taxon>
        <taxon>Spermatophyta</taxon>
        <taxon>Magnoliopsida</taxon>
        <taxon>eudicotyledons</taxon>
        <taxon>Gunneridae</taxon>
        <taxon>Pentapetalae</taxon>
        <taxon>rosids</taxon>
        <taxon>malvids</taxon>
        <taxon>Brassicales</taxon>
        <taxon>Brassicaceae</taxon>
        <taxon>Brassiceae</taxon>
        <taxon>Brassica</taxon>
    </lineage>
</organism>
<dbReference type="Proteomes" id="UP000266723">
    <property type="component" value="Unassembled WGS sequence"/>
</dbReference>
<feature type="compositionally biased region" description="Low complexity" evidence="1">
    <location>
        <begin position="35"/>
        <end position="49"/>
    </location>
</feature>
<comment type="caution">
    <text evidence="2">The sequence shown here is derived from an EMBL/GenBank/DDBJ whole genome shotgun (WGS) entry which is preliminary data.</text>
</comment>
<evidence type="ECO:0000313" key="3">
    <source>
        <dbReference type="Proteomes" id="UP000266723"/>
    </source>
</evidence>
<name>A0ABQ7EJX9_BRACR</name>